<feature type="region of interest" description="Disordered" evidence="5">
    <location>
        <begin position="34"/>
        <end position="57"/>
    </location>
</feature>
<name>F6GSJ5_VITVI</name>
<protein>
    <submittedName>
        <fullName evidence="6">Uncharacterized protein</fullName>
    </submittedName>
</protein>
<keyword evidence="3" id="KW-0804">Transcription</keyword>
<keyword evidence="4" id="KW-0539">Nucleus</keyword>
<keyword evidence="1" id="KW-0805">Transcription regulation</keyword>
<dbReference type="GO" id="GO:0003677">
    <property type="term" value="F:DNA binding"/>
    <property type="evidence" value="ECO:0007669"/>
    <property type="project" value="UniProtKB-KW"/>
</dbReference>
<dbReference type="AlphaFoldDB" id="F6GSJ5"/>
<dbReference type="PANTHER" id="PTHR46621:SF1">
    <property type="entry name" value="SNRNA-ACTIVATING PROTEIN COMPLEX SUBUNIT 4"/>
    <property type="match status" value="1"/>
</dbReference>
<dbReference type="eggNOG" id="KOG0048">
    <property type="taxonomic scope" value="Eukaryota"/>
</dbReference>
<evidence type="ECO:0000256" key="2">
    <source>
        <dbReference type="ARBA" id="ARBA00023125"/>
    </source>
</evidence>
<evidence type="ECO:0000256" key="1">
    <source>
        <dbReference type="ARBA" id="ARBA00023015"/>
    </source>
</evidence>
<evidence type="ECO:0000256" key="3">
    <source>
        <dbReference type="ARBA" id="ARBA00023163"/>
    </source>
</evidence>
<dbReference type="PANTHER" id="PTHR46621">
    <property type="entry name" value="SNRNA-ACTIVATING PROTEIN COMPLEX SUBUNIT 4"/>
    <property type="match status" value="1"/>
</dbReference>
<dbReference type="HOGENOM" id="CLU_948024_0_0_1"/>
<evidence type="ECO:0000256" key="4">
    <source>
        <dbReference type="ARBA" id="ARBA00023242"/>
    </source>
</evidence>
<feature type="compositionally biased region" description="Polar residues" evidence="5">
    <location>
        <begin position="147"/>
        <end position="156"/>
    </location>
</feature>
<proteinExistence type="predicted"/>
<evidence type="ECO:0000256" key="5">
    <source>
        <dbReference type="SAM" id="MobiDB-lite"/>
    </source>
</evidence>
<dbReference type="PaxDb" id="29760-VIT_17s0000g02710.t01"/>
<dbReference type="EMBL" id="FN594950">
    <property type="protein sequence ID" value="CCB43268.1"/>
    <property type="molecule type" value="Genomic_DNA"/>
</dbReference>
<evidence type="ECO:0000313" key="7">
    <source>
        <dbReference type="Proteomes" id="UP000009183"/>
    </source>
</evidence>
<dbReference type="Proteomes" id="UP000009183">
    <property type="component" value="Chromosome 17"/>
</dbReference>
<dbReference type="InParanoid" id="F6GSJ5"/>
<dbReference type="OrthoDB" id="2143914at2759"/>
<accession>F6GSJ5</accession>
<keyword evidence="7" id="KW-1185">Reference proteome</keyword>
<dbReference type="InterPro" id="IPR051575">
    <property type="entry name" value="Myb-like_DNA-bd"/>
</dbReference>
<reference evidence="7" key="1">
    <citation type="journal article" date="2007" name="Nature">
        <title>The grapevine genome sequence suggests ancestral hexaploidization in major angiosperm phyla.</title>
        <authorList>
            <consortium name="The French-Italian Public Consortium for Grapevine Genome Characterization."/>
            <person name="Jaillon O."/>
            <person name="Aury J.-M."/>
            <person name="Noel B."/>
            <person name="Policriti A."/>
            <person name="Clepet C."/>
            <person name="Casagrande A."/>
            <person name="Choisne N."/>
            <person name="Aubourg S."/>
            <person name="Vitulo N."/>
            <person name="Jubin C."/>
            <person name="Vezzi A."/>
            <person name="Legeai F."/>
            <person name="Hugueney P."/>
            <person name="Dasilva C."/>
            <person name="Horner D."/>
            <person name="Mica E."/>
            <person name="Jublot D."/>
            <person name="Poulain J."/>
            <person name="Bruyere C."/>
            <person name="Billault A."/>
            <person name="Segurens B."/>
            <person name="Gouyvenoux M."/>
            <person name="Ugarte E."/>
            <person name="Cattonaro F."/>
            <person name="Anthouard V."/>
            <person name="Vico V."/>
            <person name="Del Fabbro C."/>
            <person name="Alaux M."/>
            <person name="Di Gaspero G."/>
            <person name="Dumas V."/>
            <person name="Felice N."/>
            <person name="Paillard S."/>
            <person name="Juman I."/>
            <person name="Moroldo M."/>
            <person name="Scalabrin S."/>
            <person name="Canaguier A."/>
            <person name="Le Clainche I."/>
            <person name="Malacrida G."/>
            <person name="Durand E."/>
            <person name="Pesole G."/>
            <person name="Laucou V."/>
            <person name="Chatelet P."/>
            <person name="Merdinoglu D."/>
            <person name="Delledonne M."/>
            <person name="Pezzotti M."/>
            <person name="Lecharny A."/>
            <person name="Scarpelli C."/>
            <person name="Artiguenave F."/>
            <person name="Pe M.E."/>
            <person name="Valle G."/>
            <person name="Morgante M."/>
            <person name="Caboche M."/>
            <person name="Adam-Blondon A.-F."/>
            <person name="Weissenbach J."/>
            <person name="Quetier F."/>
            <person name="Wincker P."/>
        </authorList>
    </citation>
    <scope>NUCLEOTIDE SEQUENCE [LARGE SCALE GENOMIC DNA]</scope>
    <source>
        <strain evidence="7">cv. Pinot noir / PN40024</strain>
    </source>
</reference>
<evidence type="ECO:0000313" key="6">
    <source>
        <dbReference type="EMBL" id="CCB43268.1"/>
    </source>
</evidence>
<sequence length="294" mass="32705">MASQSGESDDDNDSALDEDLEALRRACILTGSNLNDRATSSGVAATSGAASDADSEGIDDLELVRNIQKRFSIPSEDVPAPLSLKPLSFLPPAVSDEDEDDFEILRAIQKRFSAYHEDTPKSGVDNNLQKKEKVLDSGKQQVDSEDASNSTLNLESFGSKVPENHSSRLGASNFPPLLSKQTSFPKLGHMFVDALKKNRSCQRFLRSKLIELEARLEENKKLKERVKILKDFQVSCRRRMGRALSQKKDARVQLISLPKLKASKNSKLPQRRLGWQCGRIRLRRAIGIPVLMDT</sequence>
<organism evidence="6 7">
    <name type="scientific">Vitis vinifera</name>
    <name type="common">Grape</name>
    <dbReference type="NCBI Taxonomy" id="29760"/>
    <lineage>
        <taxon>Eukaryota</taxon>
        <taxon>Viridiplantae</taxon>
        <taxon>Streptophyta</taxon>
        <taxon>Embryophyta</taxon>
        <taxon>Tracheophyta</taxon>
        <taxon>Spermatophyta</taxon>
        <taxon>Magnoliopsida</taxon>
        <taxon>eudicotyledons</taxon>
        <taxon>Gunneridae</taxon>
        <taxon>Pentapetalae</taxon>
        <taxon>rosids</taxon>
        <taxon>Vitales</taxon>
        <taxon>Vitaceae</taxon>
        <taxon>Viteae</taxon>
        <taxon>Vitis</taxon>
    </lineage>
</organism>
<feature type="compositionally biased region" description="Low complexity" evidence="5">
    <location>
        <begin position="38"/>
        <end position="52"/>
    </location>
</feature>
<gene>
    <name evidence="6" type="ordered locus">VIT_17s0000g02710</name>
</gene>
<keyword evidence="2" id="KW-0238">DNA-binding</keyword>
<feature type="region of interest" description="Disordered" evidence="5">
    <location>
        <begin position="134"/>
        <end position="174"/>
    </location>
</feature>